<dbReference type="Proteomes" id="UP001374535">
    <property type="component" value="Chromosome 6"/>
</dbReference>
<name>A0AAQ3NCF0_VIGMU</name>
<dbReference type="InterPro" id="IPR011989">
    <property type="entry name" value="ARM-like"/>
</dbReference>
<keyword evidence="2" id="KW-1185">Reference proteome</keyword>
<dbReference type="InterPro" id="IPR016024">
    <property type="entry name" value="ARM-type_fold"/>
</dbReference>
<dbReference type="PANTHER" id="PTHR36379">
    <property type="entry name" value="PROTEIN PRD1"/>
    <property type="match status" value="1"/>
</dbReference>
<evidence type="ECO:0008006" key="3">
    <source>
        <dbReference type="Google" id="ProtNLM"/>
    </source>
</evidence>
<dbReference type="GO" id="GO:0042138">
    <property type="term" value="P:meiotic DNA double-strand break formation"/>
    <property type="evidence" value="ECO:0007669"/>
    <property type="project" value="InterPro"/>
</dbReference>
<organism evidence="1 2">
    <name type="scientific">Vigna mungo</name>
    <name type="common">Black gram</name>
    <name type="synonym">Phaseolus mungo</name>
    <dbReference type="NCBI Taxonomy" id="3915"/>
    <lineage>
        <taxon>Eukaryota</taxon>
        <taxon>Viridiplantae</taxon>
        <taxon>Streptophyta</taxon>
        <taxon>Embryophyta</taxon>
        <taxon>Tracheophyta</taxon>
        <taxon>Spermatophyta</taxon>
        <taxon>Magnoliopsida</taxon>
        <taxon>eudicotyledons</taxon>
        <taxon>Gunneridae</taxon>
        <taxon>Pentapetalae</taxon>
        <taxon>rosids</taxon>
        <taxon>fabids</taxon>
        <taxon>Fabales</taxon>
        <taxon>Fabaceae</taxon>
        <taxon>Papilionoideae</taxon>
        <taxon>50 kb inversion clade</taxon>
        <taxon>NPAAA clade</taxon>
        <taxon>indigoferoid/millettioid clade</taxon>
        <taxon>Phaseoleae</taxon>
        <taxon>Vigna</taxon>
    </lineage>
</organism>
<accession>A0AAQ3NCF0</accession>
<dbReference type="SUPFAM" id="SSF48371">
    <property type="entry name" value="ARM repeat"/>
    <property type="match status" value="1"/>
</dbReference>
<reference evidence="1 2" key="1">
    <citation type="journal article" date="2023" name="Life. Sci Alliance">
        <title>Evolutionary insights into 3D genome organization and epigenetic landscape of Vigna mungo.</title>
        <authorList>
            <person name="Junaid A."/>
            <person name="Singh B."/>
            <person name="Bhatia S."/>
        </authorList>
    </citation>
    <scope>NUCLEOTIDE SEQUENCE [LARGE SCALE GENOMIC DNA]</scope>
    <source>
        <strain evidence="1">Urdbean</strain>
    </source>
</reference>
<gene>
    <name evidence="1" type="ORF">V8G54_020785</name>
</gene>
<dbReference type="EMBL" id="CP144695">
    <property type="protein sequence ID" value="WVZ07439.1"/>
    <property type="molecule type" value="Genomic_DNA"/>
</dbReference>
<evidence type="ECO:0000313" key="2">
    <source>
        <dbReference type="Proteomes" id="UP001374535"/>
    </source>
</evidence>
<evidence type="ECO:0000313" key="1">
    <source>
        <dbReference type="EMBL" id="WVZ07439.1"/>
    </source>
</evidence>
<sequence length="1368" mass="152866">MYWCSDSRDVDVVDADGEGFPVSCSQGHRSSLNLQTHDGASICLVCFSNLLSNPLSPTVHVSYALSQISRSLSLPHFLQPLLTFHPHFLVSPLVAALSSFHDEPIAAQLTHLILALSASADPSVSCEFVSRVSDRITSGAFGWSSPQLHLLHCLGALLNGEKGDDLHKHIKDIGNLISVLVTGLQLPSEEIRGEVLFVLYKLSVLESTSAEADGSDMLIPFCPQILYLLVDVLMKTQNDDVRMNCIALLTMLARRHLLREECAYDTYNISSTERVDAKETEDGTKGASLVNLFAEAIKGPLLSSDSQVQIGTIDLLFHYLSSVKTSDYQIRVLVEENIADYLFEILRLSGEDQVLNLPNKYSLASMKAILILLCRILCILYSLVHCHNIKRKRLPYFRFISDRMEFKVGYLVLVEYKDPAVKMCLQVLDLLSTAEETFKPRLVVGISTLIPALHYVAEIPFHPVQCATLKLIYECISECPGSVSISQLEELILVLIRMLRKHSGGEMGMIPETFITVCSVFVALIRYPSCTGALDLSKSIGEATRHAILACLSVSERNVNQILQCLYLLKEAYAYSHDGNSSNSSKQELQSSILDTCSAYLLPWLVMGIKEMEEDIALGLLETFHSILLLQSSINATEYAETLISVGWFSFSYECLGLFTGDRMKNRIYLLLSSLMDSLLGNDSGQPIREAVLHLSHDPIDLLFLLGQRSSNSLDLPSCQSAVLLILYTSSLYDERLADEKLILASLEQYILLNRSDFHHRTTDNMTVTRLVNLYSLLRGLDNTNYPIHYSREAEEIIFQLINNDEWDLLSARIHSISLKWLFQQDDVINSLCHQTLKFCRSYNLEETDIIIGNNNQTVNVQTLAELVSTEDNYGARIFVCLLAQLLQAESHERDALCVLNVVATMVHAYPTACEQLSLHGIATTIRSWFYLSNSLSTTTYMSILILVFNTLSSVHPETLSADQSWVAVTMKMMEYSIPPEKVDILSDESLFVIGILSLILHLSTKKTLEETSKTILFNTSIISMVNTVVCAASSKGHALVDHDEGTSTGETLIFLLLLHYFAVKSLHAILPGFVDWQSFLVSTKPSEPLAFIGIRCHDLCRLLHFGSPAIKIAASYSLLELFNRISDQINSNHEELKCTVGYLMSIRSILEGLVFYNDLRVATNCCLCLSMILGWENLTNKTRLLEGSRWCRLIIEEMTVSFAAPALASQSFMNKQSPQVLIAIAILKLRKIPQWMRSVFDSSSISGILENLTASNLSSEILVLFRELLKSNFLSTEQIATINQILQECRKRVYTNNAQDDLPNEAIKKVFTASYDTGDICDFLIDLMTSEAYIDTVSLGFHTGSKKLLEEIEMFYSSLSVDDDGCR</sequence>
<dbReference type="InterPro" id="IPR044968">
    <property type="entry name" value="PRD1"/>
</dbReference>
<protein>
    <recommendedName>
        <fullName evidence="3">Protein PRD1</fullName>
    </recommendedName>
</protein>
<dbReference type="PANTHER" id="PTHR36379:SF1">
    <property type="entry name" value="PUTATIVE RECOMBINATION INITIATION DEFECT 1-RELATED"/>
    <property type="match status" value="1"/>
</dbReference>
<proteinExistence type="predicted"/>
<dbReference type="Gene3D" id="1.25.10.10">
    <property type="entry name" value="Leucine-rich Repeat Variant"/>
    <property type="match status" value="1"/>
</dbReference>